<dbReference type="EC" id="1.8.4.11" evidence="2"/>
<evidence type="ECO:0000313" key="9">
    <source>
        <dbReference type="Proteomes" id="UP000780801"/>
    </source>
</evidence>
<dbReference type="Gene3D" id="3.30.1060.10">
    <property type="entry name" value="Peptide methionine sulphoxide reductase MsrA"/>
    <property type="match status" value="1"/>
</dbReference>
<comment type="catalytic activity">
    <reaction evidence="6">
        <text>[thioredoxin]-disulfide + L-methionine + H2O = L-methionine (S)-S-oxide + [thioredoxin]-dithiol</text>
        <dbReference type="Rhea" id="RHEA:19993"/>
        <dbReference type="Rhea" id="RHEA-COMP:10698"/>
        <dbReference type="Rhea" id="RHEA-COMP:10700"/>
        <dbReference type="ChEBI" id="CHEBI:15377"/>
        <dbReference type="ChEBI" id="CHEBI:29950"/>
        <dbReference type="ChEBI" id="CHEBI:50058"/>
        <dbReference type="ChEBI" id="CHEBI:57844"/>
        <dbReference type="ChEBI" id="CHEBI:58772"/>
        <dbReference type="EC" id="1.8.4.11"/>
    </reaction>
</comment>
<dbReference type="Pfam" id="PF01625">
    <property type="entry name" value="PMSR"/>
    <property type="match status" value="1"/>
</dbReference>
<dbReference type="InterPro" id="IPR002569">
    <property type="entry name" value="Met_Sox_Rdtase_MsrA_dom"/>
</dbReference>
<accession>A0A9P6K9A2</accession>
<dbReference type="NCBIfam" id="TIGR00401">
    <property type="entry name" value="msrA"/>
    <property type="match status" value="1"/>
</dbReference>
<dbReference type="FunFam" id="3.30.1060.10:FF:000006">
    <property type="entry name" value="Peptide methionine sulfoxide reductase"/>
    <property type="match status" value="1"/>
</dbReference>
<dbReference type="SUPFAM" id="SSF55068">
    <property type="entry name" value="Peptide methionine sulfoxide reductase"/>
    <property type="match status" value="1"/>
</dbReference>
<evidence type="ECO:0000313" key="8">
    <source>
        <dbReference type="EMBL" id="KAF9563532.1"/>
    </source>
</evidence>
<evidence type="ECO:0000256" key="3">
    <source>
        <dbReference type="ARBA" id="ARBA00023002"/>
    </source>
</evidence>
<dbReference type="EMBL" id="JAABOA010006358">
    <property type="protein sequence ID" value="KAF9563532.1"/>
    <property type="molecule type" value="Genomic_DNA"/>
</dbReference>
<keyword evidence="9" id="KW-1185">Reference proteome</keyword>
<evidence type="ECO:0000256" key="4">
    <source>
        <dbReference type="ARBA" id="ARBA00030643"/>
    </source>
</evidence>
<evidence type="ECO:0000259" key="7">
    <source>
        <dbReference type="Pfam" id="PF01625"/>
    </source>
</evidence>
<proteinExistence type="inferred from homology"/>
<dbReference type="InterPro" id="IPR036509">
    <property type="entry name" value="Met_Sox_Rdtase_MsrA_sf"/>
</dbReference>
<organism evidence="8 9">
    <name type="scientific">Lunasporangiospora selenospora</name>
    <dbReference type="NCBI Taxonomy" id="979761"/>
    <lineage>
        <taxon>Eukaryota</taxon>
        <taxon>Fungi</taxon>
        <taxon>Fungi incertae sedis</taxon>
        <taxon>Mucoromycota</taxon>
        <taxon>Mortierellomycotina</taxon>
        <taxon>Mortierellomycetes</taxon>
        <taxon>Mortierellales</taxon>
        <taxon>Mortierellaceae</taxon>
        <taxon>Lunasporangiospora</taxon>
    </lineage>
</organism>
<dbReference type="AlphaFoldDB" id="A0A9P6K9A2"/>
<dbReference type="OrthoDB" id="77405at2759"/>
<feature type="domain" description="Peptide methionine sulphoxide reductase MsrA" evidence="7">
    <location>
        <begin position="4"/>
        <end position="160"/>
    </location>
</feature>
<evidence type="ECO:0000256" key="6">
    <source>
        <dbReference type="ARBA" id="ARBA00048782"/>
    </source>
</evidence>
<dbReference type="PANTHER" id="PTHR43774:SF1">
    <property type="entry name" value="PEPTIDE METHIONINE SULFOXIDE REDUCTASE MSRA 2"/>
    <property type="match status" value="1"/>
</dbReference>
<evidence type="ECO:0000256" key="1">
    <source>
        <dbReference type="ARBA" id="ARBA00005591"/>
    </source>
</evidence>
<protein>
    <recommendedName>
        <fullName evidence="2">peptide-methionine (S)-S-oxide reductase</fullName>
        <ecNumber evidence="2">1.8.4.11</ecNumber>
    </recommendedName>
    <alternativeName>
        <fullName evidence="4">Peptide-methionine (S)-S-oxide reductase</fullName>
    </alternativeName>
</protein>
<sequence length="167" mass="19150">MTEQATFAAGCFWGVEKAFQRFYKNENIKTSVGYTGGSDSTPNYQKVCTGHTEHAEAIQITYTPNGDKINYANLVEFFYRMHDPTTRNAQGPDRGTQYRSAIFYHSPEQEAIARQVTAEVQEKHYKGQTIVTEIVPAGAWFDAEEYHQKYLDKNPSGYECPSHFLRW</sequence>
<evidence type="ECO:0000256" key="5">
    <source>
        <dbReference type="ARBA" id="ARBA00047806"/>
    </source>
</evidence>
<reference evidence="8" key="1">
    <citation type="journal article" date="2020" name="Fungal Divers.">
        <title>Resolving the Mortierellaceae phylogeny through synthesis of multi-gene phylogenetics and phylogenomics.</title>
        <authorList>
            <person name="Vandepol N."/>
            <person name="Liber J."/>
            <person name="Desiro A."/>
            <person name="Na H."/>
            <person name="Kennedy M."/>
            <person name="Barry K."/>
            <person name="Grigoriev I.V."/>
            <person name="Miller A.N."/>
            <person name="O'Donnell K."/>
            <person name="Stajich J.E."/>
            <person name="Bonito G."/>
        </authorList>
    </citation>
    <scope>NUCLEOTIDE SEQUENCE</scope>
    <source>
        <strain evidence="8">KOD1015</strain>
    </source>
</reference>
<gene>
    <name evidence="8" type="primary">MXR1</name>
    <name evidence="8" type="ORF">BGW38_008941</name>
</gene>
<dbReference type="HAMAP" id="MF_01401">
    <property type="entry name" value="MsrA"/>
    <property type="match status" value="1"/>
</dbReference>
<name>A0A9P6K9A2_9FUNG</name>
<keyword evidence="3" id="KW-0560">Oxidoreductase</keyword>
<dbReference type="PANTHER" id="PTHR43774">
    <property type="entry name" value="PEPTIDE METHIONINE SULFOXIDE REDUCTASE"/>
    <property type="match status" value="1"/>
</dbReference>
<evidence type="ECO:0000256" key="2">
    <source>
        <dbReference type="ARBA" id="ARBA00012502"/>
    </source>
</evidence>
<dbReference type="GO" id="GO:0008113">
    <property type="term" value="F:peptide-methionine (S)-S-oxide reductase activity"/>
    <property type="evidence" value="ECO:0007669"/>
    <property type="project" value="UniProtKB-EC"/>
</dbReference>
<comment type="caution">
    <text evidence="8">The sequence shown here is derived from an EMBL/GenBank/DDBJ whole genome shotgun (WGS) entry which is preliminary data.</text>
</comment>
<dbReference type="Proteomes" id="UP000780801">
    <property type="component" value="Unassembled WGS sequence"/>
</dbReference>
<comment type="similarity">
    <text evidence="1">Belongs to the MsrA Met sulfoxide reductase family.</text>
</comment>
<comment type="catalytic activity">
    <reaction evidence="5">
        <text>L-methionyl-[protein] + [thioredoxin]-disulfide + H2O = L-methionyl-(S)-S-oxide-[protein] + [thioredoxin]-dithiol</text>
        <dbReference type="Rhea" id="RHEA:14217"/>
        <dbReference type="Rhea" id="RHEA-COMP:10698"/>
        <dbReference type="Rhea" id="RHEA-COMP:10700"/>
        <dbReference type="Rhea" id="RHEA-COMP:12313"/>
        <dbReference type="Rhea" id="RHEA-COMP:12315"/>
        <dbReference type="ChEBI" id="CHEBI:15377"/>
        <dbReference type="ChEBI" id="CHEBI:16044"/>
        <dbReference type="ChEBI" id="CHEBI:29950"/>
        <dbReference type="ChEBI" id="CHEBI:44120"/>
        <dbReference type="ChEBI" id="CHEBI:50058"/>
        <dbReference type="EC" id="1.8.4.11"/>
    </reaction>
</comment>
<dbReference type="GO" id="GO:0034599">
    <property type="term" value="P:cellular response to oxidative stress"/>
    <property type="evidence" value="ECO:0007669"/>
    <property type="project" value="UniProtKB-ARBA"/>
</dbReference>